<dbReference type="AlphaFoldDB" id="A0A831LIU0"/>
<dbReference type="Gene3D" id="2.60.40.1120">
    <property type="entry name" value="Carboxypeptidase-like, regulatory domain"/>
    <property type="match status" value="1"/>
</dbReference>
<dbReference type="EMBL" id="DSDK01000126">
    <property type="protein sequence ID" value="HDR50428.1"/>
    <property type="molecule type" value="Genomic_DNA"/>
</dbReference>
<proteinExistence type="predicted"/>
<dbReference type="SUPFAM" id="SSF49464">
    <property type="entry name" value="Carboxypeptidase regulatory domain-like"/>
    <property type="match status" value="1"/>
</dbReference>
<sequence length="257" mass="27941">MNKHLSFLKTHVFQVKSSIKHAFIFMLFAGFCFNTQAQVIEITGRVTSKTDGKPLPRVQVLVKGTDASVTTDARGDYTIRANASGTLVFSNAGMKTWEEPVRNRQNINVAMEPVKIEAKIDQAVVVIPGNVPWKNTGIVLQPNDKIELKATGQVCFSGDDPDSCVDPEGWPRKHYWQDWPGDWGYCDDPVGGEYSGHEGHAGLIAKVGSDIFFVGKGKTIGGKKGALSMGINDCTFTGDYSNSGQFSVVIKVTRGAP</sequence>
<dbReference type="Pfam" id="PF13715">
    <property type="entry name" value="CarbopepD_reg_2"/>
    <property type="match status" value="1"/>
</dbReference>
<comment type="caution">
    <text evidence="1">The sequence shown here is derived from an EMBL/GenBank/DDBJ whole genome shotgun (WGS) entry which is preliminary data.</text>
</comment>
<protein>
    <recommendedName>
        <fullName evidence="2">CarboxypepD_reg-like domain-containing protein</fullName>
    </recommendedName>
</protein>
<name>A0A831LIU0_9BACT</name>
<reference evidence="1" key="1">
    <citation type="journal article" date="2020" name="mSystems">
        <title>Genome- and Community-Level Interaction Insights into Carbon Utilization and Element Cycling Functions of Hydrothermarchaeota in Hydrothermal Sediment.</title>
        <authorList>
            <person name="Zhou Z."/>
            <person name="Liu Y."/>
            <person name="Xu W."/>
            <person name="Pan J."/>
            <person name="Luo Z.H."/>
            <person name="Li M."/>
        </authorList>
    </citation>
    <scope>NUCLEOTIDE SEQUENCE [LARGE SCALE GENOMIC DNA]</scope>
    <source>
        <strain evidence="1">SpSt-1217</strain>
    </source>
</reference>
<dbReference type="InterPro" id="IPR008969">
    <property type="entry name" value="CarboxyPept-like_regulatory"/>
</dbReference>
<dbReference type="Proteomes" id="UP000886047">
    <property type="component" value="Unassembled WGS sequence"/>
</dbReference>
<evidence type="ECO:0008006" key="2">
    <source>
        <dbReference type="Google" id="ProtNLM"/>
    </source>
</evidence>
<organism evidence="1">
    <name type="scientific">Mariniphaga anaerophila</name>
    <dbReference type="NCBI Taxonomy" id="1484053"/>
    <lineage>
        <taxon>Bacteria</taxon>
        <taxon>Pseudomonadati</taxon>
        <taxon>Bacteroidota</taxon>
        <taxon>Bacteroidia</taxon>
        <taxon>Marinilabiliales</taxon>
        <taxon>Prolixibacteraceae</taxon>
        <taxon>Mariniphaga</taxon>
    </lineage>
</organism>
<accession>A0A831LIU0</accession>
<gene>
    <name evidence="1" type="ORF">ENN90_02240</name>
</gene>
<dbReference type="Gene3D" id="2.60.120.430">
    <property type="entry name" value="Galactose-binding lectin"/>
    <property type="match status" value="1"/>
</dbReference>
<evidence type="ECO:0000313" key="1">
    <source>
        <dbReference type="EMBL" id="HDR50428.1"/>
    </source>
</evidence>